<keyword evidence="3" id="KW-0106">Calcium</keyword>
<dbReference type="STRING" id="320771.Cflav_PD3311"/>
<dbReference type="EMBL" id="ABOX02000019">
    <property type="protein sequence ID" value="EEF60252.1"/>
    <property type="molecule type" value="Genomic_DNA"/>
</dbReference>
<evidence type="ECO:0000313" key="6">
    <source>
        <dbReference type="Proteomes" id="UP000003688"/>
    </source>
</evidence>
<keyword evidence="2" id="KW-0677">Repeat</keyword>
<feature type="domain" description="Calx-beta" evidence="4">
    <location>
        <begin position="685"/>
        <end position="781"/>
    </location>
</feature>
<accession>B9XJ25</accession>
<evidence type="ECO:0000256" key="2">
    <source>
        <dbReference type="ARBA" id="ARBA00022737"/>
    </source>
</evidence>
<name>B9XJ25_PEDPL</name>
<dbReference type="GO" id="GO:0016020">
    <property type="term" value="C:membrane"/>
    <property type="evidence" value="ECO:0007669"/>
    <property type="project" value="InterPro"/>
</dbReference>
<dbReference type="OrthoDB" id="9775889at2"/>
<evidence type="ECO:0000256" key="1">
    <source>
        <dbReference type="ARBA" id="ARBA00022729"/>
    </source>
</evidence>
<keyword evidence="5" id="KW-0401">Integrin</keyword>
<dbReference type="Pfam" id="PF17957">
    <property type="entry name" value="Big_7"/>
    <property type="match status" value="6"/>
</dbReference>
<evidence type="ECO:0000256" key="3">
    <source>
        <dbReference type="ARBA" id="ARBA00022837"/>
    </source>
</evidence>
<keyword evidence="1" id="KW-0732">Signal</keyword>
<dbReference type="SUPFAM" id="SSF141072">
    <property type="entry name" value="CalX-like"/>
    <property type="match status" value="1"/>
</dbReference>
<reference evidence="5 6" key="1">
    <citation type="journal article" date="2011" name="J. Bacteriol.">
        <title>Genome sequence of 'Pedosphaera parvula' Ellin514, an aerobic Verrucomicrobial isolate from pasture soil.</title>
        <authorList>
            <person name="Kant R."/>
            <person name="van Passel M.W."/>
            <person name="Sangwan P."/>
            <person name="Palva A."/>
            <person name="Lucas S."/>
            <person name="Copeland A."/>
            <person name="Lapidus A."/>
            <person name="Glavina Del Rio T."/>
            <person name="Dalin E."/>
            <person name="Tice H."/>
            <person name="Bruce D."/>
            <person name="Goodwin L."/>
            <person name="Pitluck S."/>
            <person name="Chertkov O."/>
            <person name="Larimer F.W."/>
            <person name="Land M.L."/>
            <person name="Hauser L."/>
            <person name="Brettin T.S."/>
            <person name="Detter J.C."/>
            <person name="Han S."/>
            <person name="de Vos W.M."/>
            <person name="Janssen P.H."/>
            <person name="Smidt H."/>
        </authorList>
    </citation>
    <scope>NUCLEOTIDE SEQUENCE [LARGE SCALE GENOMIC DNA]</scope>
    <source>
        <strain evidence="5 6">Ellin514</strain>
    </source>
</reference>
<gene>
    <name evidence="5" type="ORF">Cflav_PD3311</name>
</gene>
<organism evidence="5 6">
    <name type="scientific">Pedosphaera parvula (strain Ellin514)</name>
    <dbReference type="NCBI Taxonomy" id="320771"/>
    <lineage>
        <taxon>Bacteria</taxon>
        <taxon>Pseudomonadati</taxon>
        <taxon>Verrucomicrobiota</taxon>
        <taxon>Pedosphaerae</taxon>
        <taxon>Pedosphaerales</taxon>
        <taxon>Pedosphaeraceae</taxon>
        <taxon>Pedosphaera</taxon>
    </lineage>
</organism>
<evidence type="ECO:0000313" key="5">
    <source>
        <dbReference type="EMBL" id="EEF60252.1"/>
    </source>
</evidence>
<dbReference type="InterPro" id="IPR013783">
    <property type="entry name" value="Ig-like_fold"/>
</dbReference>
<dbReference type="Gene3D" id="2.60.40.10">
    <property type="entry name" value="Immunoglobulins"/>
    <property type="match status" value="6"/>
</dbReference>
<keyword evidence="6" id="KW-1185">Reference proteome</keyword>
<dbReference type="InterPro" id="IPR038081">
    <property type="entry name" value="CalX-like_sf"/>
</dbReference>
<sequence precursor="true">MIVTRLSRLVSRCLVLLSFLVIGSGSLAWGQSSSVPFAVSFFYPTNGQTFTAPALIGIHARVTDSNLVTTVQYFSGSTLIKTVTNTSGILLTNSTQANPFEFGWSNVTVGTYTLTAIATDSAGLTATSAPISVTVKSPAPPPPVPFAIRLLYPTNNQTFTAPTNVTLYASVTDSNLVTTVQFFAGTNNLGTVTNTQSAPPTNATSSITFYKIWSNVLAGTYTLTAIATDSTGHTATSAPISIVVKSPAPPPPVPFLVSFFYPTNGQIFTAPANIGVHARVTDSNLVTKVQYFAGSSSIGTVTNNPGVLLTNSTQGNPFELTWSNVLAGTYTLTAIATDSAGLMATSAPISIIVNAPPPPPPAPFIVSILYPTNNQAFTAPTNINIYTRITDSNLVNTVQFFAGTNSLGTVTNLHGLMLTNSTSSSPFYFTWSNVLAGSYTLTAIATDSAGLTATSAPVAIIVKSPPPPPPIPFLVSFWYPTNGQTFTAPATIGIHARVTDSNLVTTVQYFAGSSSLGIITNTPGLLLTNSTESNPFFLSWSNVAAGTYILTAVATDSAGLTATSAPISIIVKSPPPPPVPFTVGFYYPTNGQYFLAPATVGIHARVTDSNLVTTVQYFANNASIGIVTNASGLMLTNTSSIAPFFLAWSNVLAGNYTLTAVATDSAGITATSAPVTIMVVTNLPATVSIYAPDPVAIEGTNAYAGGTNTATFLVRRDGATNVSLTVYYSIGGTATNGVDYVAIPYSVTIPAGQTYTPITIVPLADADSASRPYDTVVLELLALLPPGNLPPSYFVGSPRKAGAIILEETALPIIHPTANALADNSIFVSQPATNGMNFCLQVSTNLVNWLPVCTNTVLKGSAAFVDPNGGTGPSLFYRFVPVDTAARY</sequence>
<dbReference type="AlphaFoldDB" id="B9XJ25"/>
<protein>
    <submittedName>
        <fullName evidence="5">Na-Ca exchanger/integrin-beta4</fullName>
    </submittedName>
</protein>
<dbReference type="Proteomes" id="UP000003688">
    <property type="component" value="Unassembled WGS sequence"/>
</dbReference>
<dbReference type="GO" id="GO:0007229">
    <property type="term" value="P:integrin-mediated signaling pathway"/>
    <property type="evidence" value="ECO:0007669"/>
    <property type="project" value="UniProtKB-KW"/>
</dbReference>
<dbReference type="Gene3D" id="2.60.40.2030">
    <property type="match status" value="1"/>
</dbReference>
<dbReference type="RefSeq" id="WP_007415818.1">
    <property type="nucleotide sequence ID" value="NZ_ABOX02000019.1"/>
</dbReference>
<dbReference type="SMART" id="SM00237">
    <property type="entry name" value="Calx_beta"/>
    <property type="match status" value="1"/>
</dbReference>
<comment type="caution">
    <text evidence="5">The sequence shown here is derived from an EMBL/GenBank/DDBJ whole genome shotgun (WGS) entry which is preliminary data.</text>
</comment>
<proteinExistence type="predicted"/>
<evidence type="ECO:0000259" key="4">
    <source>
        <dbReference type="SMART" id="SM00237"/>
    </source>
</evidence>
<dbReference type="InterPro" id="IPR003644">
    <property type="entry name" value="Calx_beta"/>
</dbReference>